<proteinExistence type="predicted"/>
<organism evidence="2 3">
    <name type="scientific">Rhizobium loti</name>
    <name type="common">Mesorhizobium loti</name>
    <dbReference type="NCBI Taxonomy" id="381"/>
    <lineage>
        <taxon>Bacteria</taxon>
        <taxon>Pseudomonadati</taxon>
        <taxon>Pseudomonadota</taxon>
        <taxon>Alphaproteobacteria</taxon>
        <taxon>Hyphomicrobiales</taxon>
        <taxon>Phyllobacteriaceae</taxon>
        <taxon>Mesorhizobium</taxon>
    </lineage>
</organism>
<protein>
    <submittedName>
        <fullName evidence="2">Uncharacterized protein</fullName>
    </submittedName>
</protein>
<gene>
    <name evidence="2" type="ORF">C8D77_1028</name>
</gene>
<accession>A0A8E2WGZ3</accession>
<feature type="signal peptide" evidence="1">
    <location>
        <begin position="1"/>
        <end position="24"/>
    </location>
</feature>
<evidence type="ECO:0000256" key="1">
    <source>
        <dbReference type="SAM" id="SignalP"/>
    </source>
</evidence>
<dbReference type="EMBL" id="QGGH01000002">
    <property type="protein sequence ID" value="PWJ92236.1"/>
    <property type="molecule type" value="Genomic_DNA"/>
</dbReference>
<dbReference type="Proteomes" id="UP000245631">
    <property type="component" value="Unassembled WGS sequence"/>
</dbReference>
<comment type="caution">
    <text evidence="2">The sequence shown here is derived from an EMBL/GenBank/DDBJ whole genome shotgun (WGS) entry which is preliminary data.</text>
</comment>
<evidence type="ECO:0000313" key="3">
    <source>
        <dbReference type="Proteomes" id="UP000245631"/>
    </source>
</evidence>
<sequence>MRILFAFDSLLAAAAFAVPTMATADAYVFIETIPGAVVDANWGFAHHAVDARAWSIVVKQY</sequence>
<reference evidence="2 3" key="1">
    <citation type="submission" date="2018-05" db="EMBL/GenBank/DDBJ databases">
        <title>Genomic Encyclopedia of Type Strains, Phase IV (KMG-IV): sequencing the most valuable type-strain genomes for metagenomic binning, comparative biology and taxonomic classification.</title>
        <authorList>
            <person name="Goeker M."/>
        </authorList>
    </citation>
    <scope>NUCLEOTIDE SEQUENCE [LARGE SCALE GENOMIC DNA]</scope>
    <source>
        <strain evidence="2 3">DSM 2626</strain>
    </source>
</reference>
<evidence type="ECO:0000313" key="2">
    <source>
        <dbReference type="EMBL" id="PWJ92236.1"/>
    </source>
</evidence>
<feature type="chain" id="PRO_5034344179" evidence="1">
    <location>
        <begin position="25"/>
        <end position="61"/>
    </location>
</feature>
<dbReference type="AlphaFoldDB" id="A0A8E2WGZ3"/>
<keyword evidence="1" id="KW-0732">Signal</keyword>
<name>A0A8E2WGZ3_RHILI</name>